<reference evidence="1" key="1">
    <citation type="submission" date="2014-05" db="EMBL/GenBank/DDBJ databases">
        <authorList>
            <person name="Chronopoulou M."/>
        </authorList>
    </citation>
    <scope>NUCLEOTIDE SEQUENCE</scope>
    <source>
        <tissue evidence="1">Whole organism</tissue>
    </source>
</reference>
<accession>A0A0K2UE49</accession>
<dbReference type="AlphaFoldDB" id="A0A0K2UE49"/>
<proteinExistence type="predicted"/>
<sequence length="39" mass="4385">MAVERLNPRRQATKTLVCEKLKAKSMNSAHSSKYCDMSA</sequence>
<name>A0A0K2UE49_LEPSM</name>
<organism evidence="1">
    <name type="scientific">Lepeophtheirus salmonis</name>
    <name type="common">Salmon louse</name>
    <name type="synonym">Caligus salmonis</name>
    <dbReference type="NCBI Taxonomy" id="72036"/>
    <lineage>
        <taxon>Eukaryota</taxon>
        <taxon>Metazoa</taxon>
        <taxon>Ecdysozoa</taxon>
        <taxon>Arthropoda</taxon>
        <taxon>Crustacea</taxon>
        <taxon>Multicrustacea</taxon>
        <taxon>Hexanauplia</taxon>
        <taxon>Copepoda</taxon>
        <taxon>Siphonostomatoida</taxon>
        <taxon>Caligidae</taxon>
        <taxon>Lepeophtheirus</taxon>
    </lineage>
</organism>
<protein>
    <submittedName>
        <fullName evidence="1">Uncharacterized protein</fullName>
    </submittedName>
</protein>
<dbReference type="EMBL" id="HACA01019168">
    <property type="protein sequence ID" value="CDW36529.1"/>
    <property type="molecule type" value="Transcribed_RNA"/>
</dbReference>
<evidence type="ECO:0000313" key="1">
    <source>
        <dbReference type="EMBL" id="CDW36529.1"/>
    </source>
</evidence>